<evidence type="ECO:0000313" key="1">
    <source>
        <dbReference type="EMBL" id="CAA7411071.1"/>
    </source>
</evidence>
<dbReference type="Proteomes" id="UP000663760">
    <property type="component" value="Chromosome 18"/>
</dbReference>
<organism evidence="1 2">
    <name type="scientific">Spirodela intermedia</name>
    <name type="common">Intermediate duckweed</name>
    <dbReference type="NCBI Taxonomy" id="51605"/>
    <lineage>
        <taxon>Eukaryota</taxon>
        <taxon>Viridiplantae</taxon>
        <taxon>Streptophyta</taxon>
        <taxon>Embryophyta</taxon>
        <taxon>Tracheophyta</taxon>
        <taxon>Spermatophyta</taxon>
        <taxon>Magnoliopsida</taxon>
        <taxon>Liliopsida</taxon>
        <taxon>Araceae</taxon>
        <taxon>Lemnoideae</taxon>
        <taxon>Spirodela</taxon>
    </lineage>
</organism>
<sequence>MCDLKGAHASGTTGRGVIGKLSMWYDQILSGQALSSILLYLLGECAHSTLSNDVPYIVLEGRLVELVQQVDSSVEDVCHHVLLALLVMKDKGEVLQEVMAPVFESLNDGIELTIVSGVSKPYVIQLLAEVLYGMACLAKDTPNTDARGIISGFKYLAKSNEALDVVHAAWSCPGFYCVELFGVRGNSSLEDDKTKENLKSEETTLLRMGIKLLLSKCLKHLS</sequence>
<name>A0A7I8LLV1_SPIIN</name>
<protein>
    <submittedName>
        <fullName evidence="1">Uncharacterized protein</fullName>
    </submittedName>
</protein>
<dbReference type="AlphaFoldDB" id="A0A7I8LLV1"/>
<gene>
    <name evidence="1" type="ORF">SI8410_18021749</name>
</gene>
<reference evidence="1" key="1">
    <citation type="submission" date="2020-02" db="EMBL/GenBank/DDBJ databases">
        <authorList>
            <person name="Scholz U."/>
            <person name="Mascher M."/>
            <person name="Fiebig A."/>
        </authorList>
    </citation>
    <scope>NUCLEOTIDE SEQUENCE</scope>
</reference>
<proteinExistence type="predicted"/>
<evidence type="ECO:0000313" key="2">
    <source>
        <dbReference type="Proteomes" id="UP000663760"/>
    </source>
</evidence>
<keyword evidence="2" id="KW-1185">Reference proteome</keyword>
<accession>A0A7I8LLV1</accession>
<dbReference type="EMBL" id="LR746281">
    <property type="protein sequence ID" value="CAA7411071.1"/>
    <property type="molecule type" value="Genomic_DNA"/>
</dbReference>